<dbReference type="AlphaFoldDB" id="A0AAE1HM27"/>
<organism evidence="1 2">
    <name type="scientific">Frankliniella fusca</name>
    <dbReference type="NCBI Taxonomy" id="407009"/>
    <lineage>
        <taxon>Eukaryota</taxon>
        <taxon>Metazoa</taxon>
        <taxon>Ecdysozoa</taxon>
        <taxon>Arthropoda</taxon>
        <taxon>Hexapoda</taxon>
        <taxon>Insecta</taxon>
        <taxon>Pterygota</taxon>
        <taxon>Neoptera</taxon>
        <taxon>Paraneoptera</taxon>
        <taxon>Thysanoptera</taxon>
        <taxon>Terebrantia</taxon>
        <taxon>Thripoidea</taxon>
        <taxon>Thripidae</taxon>
        <taxon>Frankliniella</taxon>
    </lineage>
</organism>
<reference evidence="1" key="2">
    <citation type="journal article" date="2023" name="BMC Genomics">
        <title>Pest status, molecular evolution, and epigenetic factors derived from the genome assembly of Frankliniella fusca, a thysanopteran phytovirus vector.</title>
        <authorList>
            <person name="Catto M.A."/>
            <person name="Labadie P.E."/>
            <person name="Jacobson A.L."/>
            <person name="Kennedy G.G."/>
            <person name="Srinivasan R."/>
            <person name="Hunt B.G."/>
        </authorList>
    </citation>
    <scope>NUCLEOTIDE SEQUENCE</scope>
    <source>
        <strain evidence="1">PL_HMW_Pooled</strain>
    </source>
</reference>
<sequence length="81" mass="9661">MVLWEICRPSSDISRVTALRRLLNGNDQVSASIMTSQARKLLSFETFLKCKWRDRTLWNIIITFEEFFTSSGKNMSQWQWR</sequence>
<dbReference type="Proteomes" id="UP001219518">
    <property type="component" value="Unassembled WGS sequence"/>
</dbReference>
<dbReference type="EMBL" id="JAHWGI010001155">
    <property type="protein sequence ID" value="KAK3923860.1"/>
    <property type="molecule type" value="Genomic_DNA"/>
</dbReference>
<protein>
    <submittedName>
        <fullName evidence="1">UvrABC system protein C</fullName>
    </submittedName>
</protein>
<accession>A0AAE1HM27</accession>
<comment type="caution">
    <text evidence="1">The sequence shown here is derived from an EMBL/GenBank/DDBJ whole genome shotgun (WGS) entry which is preliminary data.</text>
</comment>
<evidence type="ECO:0000313" key="2">
    <source>
        <dbReference type="Proteomes" id="UP001219518"/>
    </source>
</evidence>
<gene>
    <name evidence="1" type="ORF">KUF71_002254</name>
</gene>
<keyword evidence="2" id="KW-1185">Reference proteome</keyword>
<proteinExistence type="predicted"/>
<name>A0AAE1HM27_9NEOP</name>
<reference evidence="1" key="1">
    <citation type="submission" date="2021-07" db="EMBL/GenBank/DDBJ databases">
        <authorList>
            <person name="Catto M.A."/>
            <person name="Jacobson A."/>
            <person name="Kennedy G."/>
            <person name="Labadie P."/>
            <person name="Hunt B.G."/>
            <person name="Srinivasan R."/>
        </authorList>
    </citation>
    <scope>NUCLEOTIDE SEQUENCE</scope>
    <source>
        <strain evidence="1">PL_HMW_Pooled</strain>
        <tissue evidence="1">Head</tissue>
    </source>
</reference>
<evidence type="ECO:0000313" key="1">
    <source>
        <dbReference type="EMBL" id="KAK3923860.1"/>
    </source>
</evidence>